<evidence type="ECO:0000256" key="4">
    <source>
        <dbReference type="ARBA" id="ARBA00022741"/>
    </source>
</evidence>
<evidence type="ECO:0000256" key="5">
    <source>
        <dbReference type="ARBA" id="ARBA00022777"/>
    </source>
</evidence>
<keyword evidence="10" id="KW-0812">Transmembrane</keyword>
<comment type="catalytic activity">
    <reaction evidence="8">
        <text>L-tyrosyl-[protein] + ATP = O-phospho-L-tyrosyl-[protein] + ADP + H(+)</text>
        <dbReference type="Rhea" id="RHEA:10596"/>
        <dbReference type="Rhea" id="RHEA-COMP:10136"/>
        <dbReference type="Rhea" id="RHEA-COMP:20101"/>
        <dbReference type="ChEBI" id="CHEBI:15378"/>
        <dbReference type="ChEBI" id="CHEBI:30616"/>
        <dbReference type="ChEBI" id="CHEBI:46858"/>
        <dbReference type="ChEBI" id="CHEBI:61978"/>
        <dbReference type="ChEBI" id="CHEBI:456216"/>
        <dbReference type="EC" id="2.7.10.1"/>
    </reaction>
</comment>
<keyword evidence="3" id="KW-0808">Transferase</keyword>
<dbReference type="InterPro" id="IPR001245">
    <property type="entry name" value="Ser-Thr/Tyr_kinase_cat_dom"/>
</dbReference>
<evidence type="ECO:0000256" key="6">
    <source>
        <dbReference type="ARBA" id="ARBA00022840"/>
    </source>
</evidence>
<evidence type="ECO:0000256" key="9">
    <source>
        <dbReference type="PROSITE-ProRule" id="PRU10141"/>
    </source>
</evidence>
<keyword evidence="10" id="KW-1133">Transmembrane helix</keyword>
<dbReference type="GO" id="GO:0007169">
    <property type="term" value="P:cell surface receptor protein tyrosine kinase signaling pathway"/>
    <property type="evidence" value="ECO:0007669"/>
    <property type="project" value="TreeGrafter"/>
</dbReference>
<feature type="chain" id="PRO_5024390582" description="receptor protein-tyrosine kinase" evidence="11">
    <location>
        <begin position="18"/>
        <end position="818"/>
    </location>
</feature>
<evidence type="ECO:0000256" key="3">
    <source>
        <dbReference type="ARBA" id="ARBA00022679"/>
    </source>
</evidence>
<dbReference type="InterPro" id="IPR020635">
    <property type="entry name" value="Tyr_kinase_cat_dom"/>
</dbReference>
<dbReference type="PRINTS" id="PR00109">
    <property type="entry name" value="TYRKINASE"/>
</dbReference>
<evidence type="ECO:0000256" key="8">
    <source>
        <dbReference type="ARBA" id="ARBA00051243"/>
    </source>
</evidence>
<dbReference type="PROSITE" id="PS00109">
    <property type="entry name" value="PROTEIN_KINASE_TYR"/>
    <property type="match status" value="1"/>
</dbReference>
<evidence type="ECO:0000256" key="1">
    <source>
        <dbReference type="ARBA" id="ARBA00004167"/>
    </source>
</evidence>
<keyword evidence="13" id="KW-1185">Reference proteome</keyword>
<dbReference type="GO" id="GO:0043235">
    <property type="term" value="C:receptor complex"/>
    <property type="evidence" value="ECO:0007669"/>
    <property type="project" value="TreeGrafter"/>
</dbReference>
<dbReference type="InterPro" id="IPR008266">
    <property type="entry name" value="Tyr_kinase_AS"/>
</dbReference>
<protein>
    <recommendedName>
        <fullName evidence="2">receptor protein-tyrosine kinase</fullName>
        <ecNumber evidence="2">2.7.10.1</ecNumber>
    </recommendedName>
</protein>
<keyword evidence="4 9" id="KW-0547">Nucleotide-binding</keyword>
<dbReference type="InterPro" id="IPR036116">
    <property type="entry name" value="FN3_sf"/>
</dbReference>
<dbReference type="InterPro" id="IPR017441">
    <property type="entry name" value="Protein_kinase_ATP_BS"/>
</dbReference>
<evidence type="ECO:0000256" key="10">
    <source>
        <dbReference type="SAM" id="Phobius"/>
    </source>
</evidence>
<comment type="subcellular location">
    <subcellularLocation>
        <location evidence="1">Membrane</location>
        <topology evidence="1">Single-pass membrane protein</topology>
    </subcellularLocation>
</comment>
<organism evidence="13 14">
    <name type="scientific">Trichuris muris</name>
    <name type="common">Mouse whipworm</name>
    <dbReference type="NCBI Taxonomy" id="70415"/>
    <lineage>
        <taxon>Eukaryota</taxon>
        <taxon>Metazoa</taxon>
        <taxon>Ecdysozoa</taxon>
        <taxon>Nematoda</taxon>
        <taxon>Enoplea</taxon>
        <taxon>Dorylaimia</taxon>
        <taxon>Trichinellida</taxon>
        <taxon>Trichuridae</taxon>
        <taxon>Trichuris</taxon>
    </lineage>
</organism>
<feature type="domain" description="Protein kinase" evidence="12">
    <location>
        <begin position="538"/>
        <end position="805"/>
    </location>
</feature>
<dbReference type="FunFam" id="1.10.510.10:FF:000554">
    <property type="entry name" value="Predicted protein"/>
    <property type="match status" value="1"/>
</dbReference>
<dbReference type="WBParaSite" id="TMUE_1000002603.1">
    <property type="protein sequence ID" value="TMUE_1000002603.1"/>
    <property type="gene ID" value="WBGene00302438"/>
</dbReference>
<dbReference type="Pfam" id="PF07714">
    <property type="entry name" value="PK_Tyr_Ser-Thr"/>
    <property type="match status" value="1"/>
</dbReference>
<dbReference type="SUPFAM" id="SSF49265">
    <property type="entry name" value="Fibronectin type III"/>
    <property type="match status" value="1"/>
</dbReference>
<evidence type="ECO:0000256" key="7">
    <source>
        <dbReference type="ARBA" id="ARBA00023137"/>
    </source>
</evidence>
<dbReference type="CDD" id="cd00192">
    <property type="entry name" value="PTKc"/>
    <property type="match status" value="1"/>
</dbReference>
<dbReference type="EC" id="2.7.10.1" evidence="2"/>
<dbReference type="PROSITE" id="PS50011">
    <property type="entry name" value="PROTEIN_KINASE_DOM"/>
    <property type="match status" value="1"/>
</dbReference>
<evidence type="ECO:0000256" key="2">
    <source>
        <dbReference type="ARBA" id="ARBA00011902"/>
    </source>
</evidence>
<dbReference type="GO" id="GO:0005886">
    <property type="term" value="C:plasma membrane"/>
    <property type="evidence" value="ECO:0007669"/>
    <property type="project" value="TreeGrafter"/>
</dbReference>
<evidence type="ECO:0000259" key="12">
    <source>
        <dbReference type="PROSITE" id="PS50011"/>
    </source>
</evidence>
<evidence type="ECO:0000313" key="13">
    <source>
        <dbReference type="Proteomes" id="UP000046395"/>
    </source>
</evidence>
<dbReference type="AlphaFoldDB" id="A0A5S6Q603"/>
<dbReference type="STRING" id="70415.A0A5S6Q603"/>
<accession>A0A5S6Q603</accession>
<proteinExistence type="predicted"/>
<keyword evidence="7" id="KW-0829">Tyrosine-protein kinase</keyword>
<name>A0A5S6Q603_TRIMR</name>
<dbReference type="GO" id="GO:0005524">
    <property type="term" value="F:ATP binding"/>
    <property type="evidence" value="ECO:0007669"/>
    <property type="project" value="UniProtKB-UniRule"/>
</dbReference>
<dbReference type="InterPro" id="IPR050122">
    <property type="entry name" value="RTK"/>
</dbReference>
<dbReference type="Gene3D" id="1.10.510.10">
    <property type="entry name" value="Transferase(Phosphotransferase) domain 1"/>
    <property type="match status" value="1"/>
</dbReference>
<dbReference type="SUPFAM" id="SSF56112">
    <property type="entry name" value="Protein kinase-like (PK-like)"/>
    <property type="match status" value="1"/>
</dbReference>
<dbReference type="PANTHER" id="PTHR24416:SF620">
    <property type="entry name" value="TYROSINE-PROTEIN KINASE RECEPTOR TORSO"/>
    <property type="match status" value="1"/>
</dbReference>
<evidence type="ECO:0000313" key="14">
    <source>
        <dbReference type="WBParaSite" id="TMUE_1000002603.1"/>
    </source>
</evidence>
<keyword evidence="6 9" id="KW-0067">ATP-binding</keyword>
<dbReference type="SMART" id="SM00219">
    <property type="entry name" value="TyrKc"/>
    <property type="match status" value="1"/>
</dbReference>
<feature type="binding site" evidence="9">
    <location>
        <position position="569"/>
    </location>
    <ligand>
        <name>ATP</name>
        <dbReference type="ChEBI" id="CHEBI:30616"/>
    </ligand>
</feature>
<dbReference type="GO" id="GO:0004714">
    <property type="term" value="F:transmembrane receptor protein tyrosine kinase activity"/>
    <property type="evidence" value="ECO:0007669"/>
    <property type="project" value="UniProtKB-EC"/>
</dbReference>
<keyword evidence="11" id="KW-0732">Signal</keyword>
<dbReference type="Proteomes" id="UP000046395">
    <property type="component" value="Unassembled WGS sequence"/>
</dbReference>
<dbReference type="PROSITE" id="PS00107">
    <property type="entry name" value="PROTEIN_KINASE_ATP"/>
    <property type="match status" value="1"/>
</dbReference>
<dbReference type="PANTHER" id="PTHR24416">
    <property type="entry name" value="TYROSINE-PROTEIN KINASE RECEPTOR"/>
    <property type="match status" value="1"/>
</dbReference>
<dbReference type="InterPro" id="IPR011009">
    <property type="entry name" value="Kinase-like_dom_sf"/>
</dbReference>
<dbReference type="InterPro" id="IPR000719">
    <property type="entry name" value="Prot_kinase_dom"/>
</dbReference>
<keyword evidence="10" id="KW-0472">Membrane</keyword>
<feature type="transmembrane region" description="Helical" evidence="10">
    <location>
        <begin position="458"/>
        <end position="479"/>
    </location>
</feature>
<sequence length="818" mass="92131">MDGVIVMFVVLLCFVFAYPYEHVGWLKQARCQATCLEQLGTRYEVVQRHGGSENYFGCESSCDECWKNCESGIYEHCVAGCHLLKAAKVCNQSCLSFANGNPLTIDPKGSFTVKSVKSMCMNLAGEVDSPSVIALFEVDLTPDMFPLPVVYEVESRQKRWNRRTSAYDVSSWTLVGMKQFRMFSLQQLLPGRFYQLRVVAITSNGTVGQEVTSEWFKTMRGDAVLAPVNLIQVKQYLRTPTDLRALITWTPNADYPSCYYYLAWTNNVTSSARVFLIDGRFAYELDHLNYELNYTVLIRSVSSKKPYRLKSSPAALTFKTMSCLQANNFSFLECPPGSVRQLTWSMANRTLTVSWLPPDYCEHKINENVSITYIMNFHSLIGIDRCLTRFERMITLPSNATSASFGLVSGDCLYGLDIAANASDLVGKYTHVTFNITSMILEARESERNFDEPLFNSMHLIVPPLFIAVCLIVAGLFTWRRHKCRISKGDVPMDNLQQEVSETFGQPPEGPTGHKDLPSDGILSSDVLCKSPDLFASVEFDGILGEGTFGCVYKAKCRAPGFEKTVAVKTLRAFNGSEAKEHLVKEIELLSQLPRHPNVTEFLGYCDRPGLLLLILEYCPQGNLKRFLKVNDPRCHPEGFEMTDFLPPELYYGRQIALGMEHLSSHSLVHRDLAARNILVSDDGKAVKVSDFGLSRSGAIYLQMVGGRLPVRWMAPESIFVRIFSSKSDVWSFGIVLWEIMTVDLEPYPGVDIAQLFHLLKVGYRMEQPENCSQALYSMMVGCWNARPECRPSFTELREEIESLLSLCAGNFRDVDIS</sequence>
<evidence type="ECO:0000256" key="11">
    <source>
        <dbReference type="SAM" id="SignalP"/>
    </source>
</evidence>
<keyword evidence="5" id="KW-0418">Kinase</keyword>
<feature type="signal peptide" evidence="11">
    <location>
        <begin position="1"/>
        <end position="17"/>
    </location>
</feature>
<reference evidence="14" key="1">
    <citation type="submission" date="2019-12" db="UniProtKB">
        <authorList>
            <consortium name="WormBaseParasite"/>
        </authorList>
    </citation>
    <scope>IDENTIFICATION</scope>
</reference>